<evidence type="ECO:0000313" key="1">
    <source>
        <dbReference type="EMBL" id="CAB4240580.1"/>
    </source>
</evidence>
<reference evidence="1" key="1">
    <citation type="submission" date="2020-05" db="EMBL/GenBank/DDBJ databases">
        <authorList>
            <person name="Chiriac C."/>
            <person name="Salcher M."/>
            <person name="Ghai R."/>
            <person name="Kavagutti S V."/>
        </authorList>
    </citation>
    <scope>NUCLEOTIDE SEQUENCE</scope>
</reference>
<dbReference type="EMBL" id="LR797813">
    <property type="protein sequence ID" value="CAB4240580.1"/>
    <property type="molecule type" value="Genomic_DNA"/>
</dbReference>
<proteinExistence type="predicted"/>
<gene>
    <name evidence="1" type="ORF">UFOVP39_12</name>
</gene>
<sequence>MIIPMLVEVKELIVHNLDVMQFLDILGLELADIIDLFDEEITANIDEFLDATT</sequence>
<name>A0A6J5T743_9CAUD</name>
<organism evidence="1">
    <name type="scientific">uncultured Caudovirales phage</name>
    <dbReference type="NCBI Taxonomy" id="2100421"/>
    <lineage>
        <taxon>Viruses</taxon>
        <taxon>Duplodnaviria</taxon>
        <taxon>Heunggongvirae</taxon>
        <taxon>Uroviricota</taxon>
        <taxon>Caudoviricetes</taxon>
        <taxon>Peduoviridae</taxon>
        <taxon>Maltschvirus</taxon>
        <taxon>Maltschvirus maltsch</taxon>
    </lineage>
</organism>
<accession>A0A6J5T743</accession>
<protein>
    <submittedName>
        <fullName evidence="1">Uncharacterized protein</fullName>
    </submittedName>
</protein>